<accession>L9YLA2</accession>
<reference evidence="1 2" key="1">
    <citation type="journal article" date="2014" name="PLoS Genet.">
        <title>Phylogenetically driven sequencing of extremely halophilic archaea reveals strategies for static and dynamic osmo-response.</title>
        <authorList>
            <person name="Becker E.A."/>
            <person name="Seitzer P.M."/>
            <person name="Tritt A."/>
            <person name="Larsen D."/>
            <person name="Krusor M."/>
            <person name="Yao A.I."/>
            <person name="Wu D."/>
            <person name="Madern D."/>
            <person name="Eisen J.A."/>
            <person name="Darling A.E."/>
            <person name="Facciotti M.T."/>
        </authorList>
    </citation>
    <scope>NUCLEOTIDE SEQUENCE [LARGE SCALE GENOMIC DNA]</scope>
    <source>
        <strain evidence="1 2">DSM 3751</strain>
    </source>
</reference>
<dbReference type="PATRIC" id="fig|1227495.3.peg.2955"/>
<dbReference type="EMBL" id="AOII01000088">
    <property type="protein sequence ID" value="ELY74436.1"/>
    <property type="molecule type" value="Genomic_DNA"/>
</dbReference>
<dbReference type="Proteomes" id="UP000011618">
    <property type="component" value="Unassembled WGS sequence"/>
</dbReference>
<evidence type="ECO:0000313" key="2">
    <source>
        <dbReference type="Proteomes" id="UP000011618"/>
    </source>
</evidence>
<organism evidence="1 2">
    <name type="scientific">Natrinema pallidum DSM 3751</name>
    <dbReference type="NCBI Taxonomy" id="1227495"/>
    <lineage>
        <taxon>Archaea</taxon>
        <taxon>Methanobacteriati</taxon>
        <taxon>Methanobacteriota</taxon>
        <taxon>Stenosarchaea group</taxon>
        <taxon>Halobacteria</taxon>
        <taxon>Halobacteriales</taxon>
        <taxon>Natrialbaceae</taxon>
        <taxon>Natrinema</taxon>
    </lineage>
</organism>
<dbReference type="eggNOG" id="arCOG03580">
    <property type="taxonomic scope" value="Archaea"/>
</dbReference>
<name>L9YLA2_9EURY</name>
<protein>
    <submittedName>
        <fullName evidence="1">Uncharacterized protein</fullName>
    </submittedName>
</protein>
<gene>
    <name evidence="1" type="ORF">C487_14779</name>
</gene>
<dbReference type="AlphaFoldDB" id="L9YLA2"/>
<comment type="caution">
    <text evidence="1">The sequence shown here is derived from an EMBL/GenBank/DDBJ whole genome shotgun (WGS) entry which is preliminary data.</text>
</comment>
<sequence>MALAGLTGYGYRIRVEGRVLREQLGAPSEAYANRTPYRLVPGLW</sequence>
<evidence type="ECO:0000313" key="1">
    <source>
        <dbReference type="EMBL" id="ELY74436.1"/>
    </source>
</evidence>
<proteinExistence type="predicted"/>